<dbReference type="EMBL" id="RRAZ01000016">
    <property type="protein sequence ID" value="RRH73846.1"/>
    <property type="molecule type" value="Genomic_DNA"/>
</dbReference>
<dbReference type="RefSeq" id="WP_124965296.1">
    <property type="nucleotide sequence ID" value="NZ_RRAZ01000016.1"/>
</dbReference>
<gene>
    <name evidence="9" type="ORF">EG244_12310</name>
</gene>
<dbReference type="GO" id="GO:0031293">
    <property type="term" value="P:membrane protein intracellular domain proteolysis"/>
    <property type="evidence" value="ECO:0007669"/>
    <property type="project" value="TreeGrafter"/>
</dbReference>
<dbReference type="GO" id="GO:0004222">
    <property type="term" value="F:metalloendopeptidase activity"/>
    <property type="evidence" value="ECO:0007669"/>
    <property type="project" value="InterPro"/>
</dbReference>
<keyword evidence="10" id="KW-1185">Reference proteome</keyword>
<feature type="domain" description="Peptidase M50" evidence="8">
    <location>
        <begin position="170"/>
        <end position="244"/>
    </location>
</feature>
<dbReference type="PANTHER" id="PTHR13325">
    <property type="entry name" value="PROTEASE M50 MEMBRANE-BOUND TRANSCRIPTION FACTOR SITE 2 PROTEASE"/>
    <property type="match status" value="1"/>
</dbReference>
<comment type="similarity">
    <text evidence="3">Belongs to the peptidase M50B family.</text>
</comment>
<dbReference type="GO" id="GO:0016020">
    <property type="term" value="C:membrane"/>
    <property type="evidence" value="ECO:0007669"/>
    <property type="project" value="InterPro"/>
</dbReference>
<feature type="transmembrane region" description="Helical" evidence="7">
    <location>
        <begin position="321"/>
        <end position="341"/>
    </location>
</feature>
<keyword evidence="4 7" id="KW-0812">Transmembrane</keyword>
<comment type="subcellular location">
    <subcellularLocation>
        <location evidence="2">Endomembrane system</location>
        <topology evidence="2">Multi-pass membrane protein</topology>
    </subcellularLocation>
</comment>
<organism evidence="9 10">
    <name type="scientific">Falsigemmobacter faecalis</name>
    <dbReference type="NCBI Taxonomy" id="2488730"/>
    <lineage>
        <taxon>Bacteria</taxon>
        <taxon>Pseudomonadati</taxon>
        <taxon>Pseudomonadota</taxon>
        <taxon>Alphaproteobacteria</taxon>
        <taxon>Rhodobacterales</taxon>
        <taxon>Paracoccaceae</taxon>
        <taxon>Falsigemmobacter</taxon>
    </lineage>
</organism>
<dbReference type="OrthoDB" id="9759690at2"/>
<evidence type="ECO:0000256" key="7">
    <source>
        <dbReference type="SAM" id="Phobius"/>
    </source>
</evidence>
<dbReference type="GO" id="GO:0005737">
    <property type="term" value="C:cytoplasm"/>
    <property type="evidence" value="ECO:0007669"/>
    <property type="project" value="TreeGrafter"/>
</dbReference>
<dbReference type="Proteomes" id="UP000282125">
    <property type="component" value="Unassembled WGS sequence"/>
</dbReference>
<comment type="caution">
    <text evidence="9">The sequence shown here is derived from an EMBL/GenBank/DDBJ whole genome shotgun (WGS) entry which is preliminary data.</text>
</comment>
<evidence type="ECO:0000256" key="4">
    <source>
        <dbReference type="ARBA" id="ARBA00022692"/>
    </source>
</evidence>
<dbReference type="AlphaFoldDB" id="A0A3P3DJG9"/>
<evidence type="ECO:0000313" key="9">
    <source>
        <dbReference type="EMBL" id="RRH73846.1"/>
    </source>
</evidence>
<feature type="transmembrane region" description="Helical" evidence="7">
    <location>
        <begin position="397"/>
        <end position="415"/>
    </location>
</feature>
<accession>A0A3P3DJG9</accession>
<evidence type="ECO:0000256" key="5">
    <source>
        <dbReference type="ARBA" id="ARBA00022989"/>
    </source>
</evidence>
<evidence type="ECO:0000313" key="10">
    <source>
        <dbReference type="Proteomes" id="UP000282125"/>
    </source>
</evidence>
<dbReference type="PANTHER" id="PTHR13325:SF3">
    <property type="entry name" value="MEMBRANE-BOUND TRANSCRIPTION FACTOR SITE-2 PROTEASE"/>
    <property type="match status" value="1"/>
</dbReference>
<evidence type="ECO:0000256" key="2">
    <source>
        <dbReference type="ARBA" id="ARBA00004127"/>
    </source>
</evidence>
<comment type="cofactor">
    <cofactor evidence="1">
        <name>Zn(2+)</name>
        <dbReference type="ChEBI" id="CHEBI:29105"/>
    </cofactor>
</comment>
<evidence type="ECO:0000256" key="3">
    <source>
        <dbReference type="ARBA" id="ARBA00007931"/>
    </source>
</evidence>
<evidence type="ECO:0000256" key="1">
    <source>
        <dbReference type="ARBA" id="ARBA00001947"/>
    </source>
</evidence>
<feature type="transmembrane region" description="Helical" evidence="7">
    <location>
        <begin position="347"/>
        <end position="365"/>
    </location>
</feature>
<dbReference type="InterPro" id="IPR008915">
    <property type="entry name" value="Peptidase_M50"/>
</dbReference>
<dbReference type="CDD" id="cd05709">
    <property type="entry name" value="S2P-M50"/>
    <property type="match status" value="1"/>
</dbReference>
<dbReference type="InterPro" id="IPR001193">
    <property type="entry name" value="MBTPS2"/>
</dbReference>
<evidence type="ECO:0000256" key="6">
    <source>
        <dbReference type="ARBA" id="ARBA00023136"/>
    </source>
</evidence>
<proteinExistence type="inferred from homology"/>
<evidence type="ECO:0000259" key="8">
    <source>
        <dbReference type="Pfam" id="PF02163"/>
    </source>
</evidence>
<dbReference type="Pfam" id="PF02163">
    <property type="entry name" value="Peptidase_M50"/>
    <property type="match status" value="1"/>
</dbReference>
<feature type="transmembrane region" description="Helical" evidence="7">
    <location>
        <begin position="254"/>
        <end position="271"/>
    </location>
</feature>
<sequence length="679" mass="72987">MDLPRPALVKQIELHLSAEGRGFSYLLADRVSGQILRLSRRAALGYRGLAEVVARGGQGAAALDPEEARLGFGALAWVRQLRDAVRFRKKPFNPMSLQLPLFDASRIQPFAAPLAPHVFGLPGLMVLLGLMALAAVLGVRNDWKIMAEFNEVFSLEALLTFGAVAPFLKILHEFGHVLAATACGVRLRQAGVNIIGFYPIPYVDCSEADLTASRRQRMLISGAGIVTDIVLGFVLFLVWHLLPEGELRQVVGRAFVFAVFSSLLLNANPLMRMDGYFLLADALNHRNLGTDATAALKRGWRGALGLSATPRQFGRGYEAWLALYGVSSMFYRWFVLFTLVWQVLPRYLGLGLFLGLWGGWMMLAAPTLSRLSMTPPPAPPGAGAEGGERPGSHWRKALAAGLGLGLTALLFVPIAPRVVLDVVPDSFGHYALSLPQPGFVAGHATGDGLRAAGDPLVVLVDSVLDARLALASLALAEAQHLVRIGSASGAAGLQRGLDQLELAQEQHALLKAERDALFLTAPAAGRFTLTQQMKPGEHLAAGSVAGRFMPEGAALSLVAAMPEGWVEHFDRGLIGAELRLDGRYHPLEPAALRLAEELRHDNASGGSAGRSFTLHVTAPLTAGEVETGAGQVRLVFGKIAGWRHLAGWVEGKISEFRNAEIAEKQQRLERNSGSQAAEY</sequence>
<keyword evidence="6 7" id="KW-0472">Membrane</keyword>
<feature type="transmembrane region" description="Helical" evidence="7">
    <location>
        <begin position="119"/>
        <end position="139"/>
    </location>
</feature>
<feature type="transmembrane region" description="Helical" evidence="7">
    <location>
        <begin position="219"/>
        <end position="242"/>
    </location>
</feature>
<dbReference type="GO" id="GO:0012505">
    <property type="term" value="C:endomembrane system"/>
    <property type="evidence" value="ECO:0007669"/>
    <property type="project" value="UniProtKB-SubCell"/>
</dbReference>
<keyword evidence="5 7" id="KW-1133">Transmembrane helix</keyword>
<protein>
    <submittedName>
        <fullName evidence="9">M50 family peptidase</fullName>
    </submittedName>
</protein>
<name>A0A3P3DJG9_9RHOB</name>
<reference evidence="9 10" key="1">
    <citation type="submission" date="2018-11" db="EMBL/GenBank/DDBJ databases">
        <title>Gemmobacter sp. nov., YIM 102744-1 draft genome.</title>
        <authorList>
            <person name="Li G."/>
            <person name="Jiang Y."/>
        </authorList>
    </citation>
    <scope>NUCLEOTIDE SEQUENCE [LARGE SCALE GENOMIC DNA]</scope>
    <source>
        <strain evidence="9 10">YIM 102744-1</strain>
    </source>
</reference>